<dbReference type="InterPro" id="IPR024858">
    <property type="entry name" value="GOLGA"/>
</dbReference>
<keyword evidence="5" id="KW-1185">Reference proteome</keyword>
<feature type="coiled-coil region" evidence="2">
    <location>
        <begin position="253"/>
        <end position="699"/>
    </location>
</feature>
<proteinExistence type="predicted"/>
<keyword evidence="1 2" id="KW-0175">Coiled coil</keyword>
<dbReference type="InterPro" id="IPR043976">
    <property type="entry name" value="GOLGA_cons_dom"/>
</dbReference>
<evidence type="ECO:0000256" key="2">
    <source>
        <dbReference type="SAM" id="Coils"/>
    </source>
</evidence>
<accession>A0ABM4FKM7</accession>
<dbReference type="PANTHER" id="PTHR10881">
    <property type="entry name" value="GOLGIN SUBFAMILY A MEMBER-RELATED"/>
    <property type="match status" value="1"/>
</dbReference>
<feature type="region of interest" description="Disordered" evidence="3">
    <location>
        <begin position="1"/>
        <end position="59"/>
    </location>
</feature>
<dbReference type="PANTHER" id="PTHR10881:SF46">
    <property type="entry name" value="GOLGIN SUBFAMILY A MEMBER 2"/>
    <property type="match status" value="1"/>
</dbReference>
<feature type="coiled-coil region" evidence="2">
    <location>
        <begin position="740"/>
        <end position="843"/>
    </location>
</feature>
<dbReference type="Pfam" id="PF19046">
    <property type="entry name" value="GM130_C"/>
    <property type="match status" value="1"/>
</dbReference>
<dbReference type="Pfam" id="PF15070">
    <property type="entry name" value="GOLGA2L5"/>
    <property type="match status" value="1"/>
</dbReference>
<dbReference type="GeneID" id="106495210"/>
<dbReference type="RefSeq" id="XP_067165504.1">
    <property type="nucleotide sequence ID" value="XM_067309403.1"/>
</dbReference>
<evidence type="ECO:0000256" key="1">
    <source>
        <dbReference type="ARBA" id="ARBA00023054"/>
    </source>
</evidence>
<evidence type="ECO:0000313" key="5">
    <source>
        <dbReference type="Proteomes" id="UP001652627"/>
    </source>
</evidence>
<evidence type="ECO:0000256" key="3">
    <source>
        <dbReference type="SAM" id="MobiDB-lite"/>
    </source>
</evidence>
<organism evidence="5 6">
    <name type="scientific">Apteryx mantelli</name>
    <name type="common">North Island brown kiwi</name>
    <dbReference type="NCBI Taxonomy" id="2696672"/>
    <lineage>
        <taxon>Eukaryota</taxon>
        <taxon>Metazoa</taxon>
        <taxon>Chordata</taxon>
        <taxon>Craniata</taxon>
        <taxon>Vertebrata</taxon>
        <taxon>Euteleostomi</taxon>
        <taxon>Archelosauria</taxon>
        <taxon>Archosauria</taxon>
        <taxon>Dinosauria</taxon>
        <taxon>Saurischia</taxon>
        <taxon>Theropoda</taxon>
        <taxon>Coelurosauria</taxon>
        <taxon>Aves</taxon>
        <taxon>Palaeognathae</taxon>
        <taxon>Apterygiformes</taxon>
        <taxon>Apterygidae</taxon>
        <taxon>Apteryx</taxon>
    </lineage>
</organism>
<protein>
    <submittedName>
        <fullName evidence="6">Golgin subfamily A member 2 isoform X4</fullName>
    </submittedName>
</protein>
<dbReference type="InterPro" id="IPR043937">
    <property type="entry name" value="GOLGA_C"/>
</dbReference>
<feature type="compositionally biased region" description="Basic and acidic residues" evidence="3">
    <location>
        <begin position="39"/>
        <end position="54"/>
    </location>
</feature>
<gene>
    <name evidence="6" type="primary">GOLGA2</name>
</gene>
<evidence type="ECO:0000259" key="4">
    <source>
        <dbReference type="Pfam" id="PF15070"/>
    </source>
</evidence>
<reference evidence="6" key="1">
    <citation type="submission" date="2025-08" db="UniProtKB">
        <authorList>
            <consortium name="RefSeq"/>
        </authorList>
    </citation>
    <scope>IDENTIFICATION</scope>
    <source>
        <tissue evidence="6">Blood</tissue>
    </source>
</reference>
<evidence type="ECO:0000313" key="6">
    <source>
        <dbReference type="RefSeq" id="XP_067165504.1"/>
    </source>
</evidence>
<name>A0ABM4FKM7_9AVES</name>
<feature type="domain" description="Golgin subfamily A conserved" evidence="4">
    <location>
        <begin position="383"/>
        <end position="912"/>
    </location>
</feature>
<feature type="coiled-coil region" evidence="2">
    <location>
        <begin position="179"/>
        <end position="213"/>
    </location>
</feature>
<dbReference type="Proteomes" id="UP001652627">
    <property type="component" value="Chromosome 21"/>
</dbReference>
<sequence>MADGSRQSKLAAAKKKLKEYQQKNSPGATAGAKKKRKTKEGSRPETPTNDDRQSPENIQNILKVLVSDLNRSNGVAIPSLDKRKAYFDSDVATCNAEQLAADVPVLSNSNSLPSCGSVLPAPGSMQLTQIHETEDHKNALDENRSLSSTESLRQLSEQLNGLVSQSTSYVNGESAVSSTNIKEMEKQQNQEAMNQLEKEKKEFEQKFSKEQAALREQLQVHIQTIGILVSEKSELQMALGHTQQAARQKSGEAEDLAARLQSSRQRVAELERTLSSISMQQKQSEKHNKELVKERDNLKLELYKQSKGSEELKQQNSELSEKLRSLVSENSAMKLDMEDLHKKLEMAELMIQQFSNQSGSLDANQQLQIALEERASLETQIAQLSESLHQLQAERDQYVEKLKEEGSIWQQRVQQLSEQVHTMAEEKEKHVTQIRELEANVTELLSKSVKPMDIEPSSPAGPTEAELSLQEEVQRLQQEKEELHGQYQAQVRDNEQLSHLNREQEEQLLELEKAVQRYSEESVDRQQILESMQSDKATISRALSQNRDLKEQLAELQNGFVKLTNENMEVTSALQSEQHVKKELAKKLGQLQENLGELKETLELKTQEARGLQDQRDQYYSHLQQYTVAYQQLAAEKEELHKQYLLQTQLMDRLQHEEVQGKVTVEMHLKELQQTKESLEAVAKENKELQAQISQLAAELDGRMLHRIEGDGVESEAMIEENQKSSFVIPENFESHEEMVAFLTSAMSQVEKEREDMRQQLAAQKQQCRSLLQQVAALRQEQQHSVTLSGDSAMDTVPVEVHEALKTAMEKLQSRFTDLMREKADLKERLEELEHRCIQLSGETDTIGEYIALYQSQRAILKQRHQEKEEYISRLAQDKEEMKVKLLELQDLVMRLVGERNEWYSKYVAAAQNPELLASQNDSMLPVERRIELNATDGEGLREVSLSDEPEQEAVLQQSSFSPIDSKAAQPNQEDPTAKQIMQLLREIQNPQERLGSLPENPCIPFFYRADENDEVKIMVV</sequence>